<dbReference type="VEuPathDB" id="TrichDB:TVAGG3_0414460"/>
<reference evidence="1" key="2">
    <citation type="journal article" date="2007" name="Science">
        <title>Draft genome sequence of the sexually transmitted pathogen Trichomonas vaginalis.</title>
        <authorList>
            <person name="Carlton J.M."/>
            <person name="Hirt R.P."/>
            <person name="Silva J.C."/>
            <person name="Delcher A.L."/>
            <person name="Schatz M."/>
            <person name="Zhao Q."/>
            <person name="Wortman J.R."/>
            <person name="Bidwell S.L."/>
            <person name="Alsmark U.C.M."/>
            <person name="Besteiro S."/>
            <person name="Sicheritz-Ponten T."/>
            <person name="Noel C.J."/>
            <person name="Dacks J.B."/>
            <person name="Foster P.G."/>
            <person name="Simillion C."/>
            <person name="Van de Peer Y."/>
            <person name="Miranda-Saavedra D."/>
            <person name="Barton G.J."/>
            <person name="Westrop G.D."/>
            <person name="Mueller S."/>
            <person name="Dessi D."/>
            <person name="Fiori P.L."/>
            <person name="Ren Q."/>
            <person name="Paulsen I."/>
            <person name="Zhang H."/>
            <person name="Bastida-Corcuera F.D."/>
            <person name="Simoes-Barbosa A."/>
            <person name="Brown M.T."/>
            <person name="Hayes R.D."/>
            <person name="Mukherjee M."/>
            <person name="Okumura C.Y."/>
            <person name="Schneider R."/>
            <person name="Smith A.J."/>
            <person name="Vanacova S."/>
            <person name="Villalvazo M."/>
            <person name="Haas B.J."/>
            <person name="Pertea M."/>
            <person name="Feldblyum T.V."/>
            <person name="Utterback T.R."/>
            <person name="Shu C.L."/>
            <person name="Osoegawa K."/>
            <person name="de Jong P.J."/>
            <person name="Hrdy I."/>
            <person name="Horvathova L."/>
            <person name="Zubacova Z."/>
            <person name="Dolezal P."/>
            <person name="Malik S.B."/>
            <person name="Logsdon J.M. Jr."/>
            <person name="Henze K."/>
            <person name="Gupta A."/>
            <person name="Wang C.C."/>
            <person name="Dunne R.L."/>
            <person name="Upcroft J.A."/>
            <person name="Upcroft P."/>
            <person name="White O."/>
            <person name="Salzberg S.L."/>
            <person name="Tang P."/>
            <person name="Chiu C.-H."/>
            <person name="Lee Y.-S."/>
            <person name="Embley T.M."/>
            <person name="Coombs G.H."/>
            <person name="Mottram J.C."/>
            <person name="Tachezy J."/>
            <person name="Fraser-Liggett C.M."/>
            <person name="Johnson P.J."/>
        </authorList>
    </citation>
    <scope>NUCLEOTIDE SEQUENCE [LARGE SCALE GENOMIC DNA]</scope>
    <source>
        <strain evidence="1">G3</strain>
    </source>
</reference>
<evidence type="ECO:0000313" key="1">
    <source>
        <dbReference type="EMBL" id="EAY03259.1"/>
    </source>
</evidence>
<dbReference type="Proteomes" id="UP000001542">
    <property type="component" value="Unassembled WGS sequence"/>
</dbReference>
<organism evidence="1 2">
    <name type="scientific">Trichomonas vaginalis (strain ATCC PRA-98 / G3)</name>
    <dbReference type="NCBI Taxonomy" id="412133"/>
    <lineage>
        <taxon>Eukaryota</taxon>
        <taxon>Metamonada</taxon>
        <taxon>Parabasalia</taxon>
        <taxon>Trichomonadida</taxon>
        <taxon>Trichomonadidae</taxon>
        <taxon>Trichomonas</taxon>
    </lineage>
</organism>
<dbReference type="RefSeq" id="XP_001315482.1">
    <property type="nucleotide sequence ID" value="XM_001315447.1"/>
</dbReference>
<dbReference type="VEuPathDB" id="TrichDB:TVAG_299220"/>
<dbReference type="EMBL" id="DS113510">
    <property type="protein sequence ID" value="EAY03259.1"/>
    <property type="molecule type" value="Genomic_DNA"/>
</dbReference>
<dbReference type="KEGG" id="tva:4761101"/>
<evidence type="ECO:0000313" key="2">
    <source>
        <dbReference type="Proteomes" id="UP000001542"/>
    </source>
</evidence>
<keyword evidence="2" id="KW-1185">Reference proteome</keyword>
<reference evidence="1" key="1">
    <citation type="submission" date="2006-10" db="EMBL/GenBank/DDBJ databases">
        <authorList>
            <person name="Amadeo P."/>
            <person name="Zhao Q."/>
            <person name="Wortman J."/>
            <person name="Fraser-Liggett C."/>
            <person name="Carlton J."/>
        </authorList>
    </citation>
    <scope>NUCLEOTIDE SEQUENCE</scope>
    <source>
        <strain evidence="1">G3</strain>
    </source>
</reference>
<proteinExistence type="predicted"/>
<dbReference type="AlphaFoldDB" id="A2EVP9"/>
<accession>A2EVP9</accession>
<gene>
    <name evidence="1" type="ORF">TVAG_299220</name>
</gene>
<dbReference type="InParanoid" id="A2EVP9"/>
<evidence type="ECO:0008006" key="3">
    <source>
        <dbReference type="Google" id="ProtNLM"/>
    </source>
</evidence>
<protein>
    <recommendedName>
        <fullName evidence="3">TPR Domain containing protein</fullName>
    </recommendedName>
</protein>
<sequence length="551" mass="62748">MENLRENSQRILKLVSGRKYKVASEEISPVIDSIKGNSDEETEILFSLLAARAQCALLLDKNDIVVEDCNRIIKSYHEIRKEPLENDPLQIYFALAHFRLGQVFESKENLVAALGEYSITKKNGTNKEIEQGIKMFMSHIGMPNLSTTDNDIKPYRDLVDLVFDQDEFLIQLLKLKMFLRQNQITDQGAEKLTARNIGKIIIPLMKLFVHNTKVIEALSDFGIQLFIDGVFDFTLMHTLVPSLKDVSSQNLGKIVKYLKLADEESFKKAAEKGLLDILLDHFEKSEFEGPERDALLLSISICNITPAAMRRIATNKKYVDTLFNMKNNVSILAFSRICFMSDCTLYLEDPKNVQFVLDLIDEKMEPFVLSAACVILCRTMAKYDEKANRSFDYSLRSDVSPEEIEFATKVENKLAPVIQKNAKVTEIVANGFLALTFAVRGNKQNCIDKKLHNLASFMLVLHLEQQHICLNCLSFLIYLFENGFSNEIKAIPNIMQNTEKVLDKLGQYNIIMQQSVALLCGLGHPNRMSLMQNAMKRIPDSNVLPRFTKYI</sequence>
<name>A2EVP9_TRIV3</name>
<dbReference type="SMR" id="A2EVP9"/>